<keyword evidence="4" id="KW-1185">Reference proteome</keyword>
<dbReference type="EMBL" id="BEYU01000063">
    <property type="protein sequence ID" value="GBG29675.1"/>
    <property type="molecule type" value="Genomic_DNA"/>
</dbReference>
<feature type="compositionally biased region" description="Polar residues" evidence="1">
    <location>
        <begin position="365"/>
        <end position="379"/>
    </location>
</feature>
<reference evidence="3 4" key="1">
    <citation type="submission" date="2017-12" db="EMBL/GenBank/DDBJ databases">
        <title>Sequencing, de novo assembly and annotation of complete genome of a new Thraustochytrid species, strain FCC1311.</title>
        <authorList>
            <person name="Sedici K."/>
            <person name="Godart F."/>
            <person name="Aiese Cigliano R."/>
            <person name="Sanseverino W."/>
            <person name="Barakat M."/>
            <person name="Ortet P."/>
            <person name="Marechal E."/>
            <person name="Cagnac O."/>
            <person name="Amato A."/>
        </authorList>
    </citation>
    <scope>NUCLEOTIDE SEQUENCE [LARGE SCALE GENOMIC DNA]</scope>
</reference>
<dbReference type="Pfam" id="PF00899">
    <property type="entry name" value="ThiF"/>
    <property type="match status" value="1"/>
</dbReference>
<feature type="compositionally biased region" description="Low complexity" evidence="1">
    <location>
        <begin position="115"/>
        <end position="126"/>
    </location>
</feature>
<dbReference type="InterPro" id="IPR000594">
    <property type="entry name" value="ThiF_NAD_FAD-bd"/>
</dbReference>
<name>A0A2R5GGF3_9STRA</name>
<protein>
    <submittedName>
        <fullName evidence="3">Ubiquitin-like modifier-activating enzyme 5</fullName>
    </submittedName>
</protein>
<dbReference type="GO" id="GO:0004792">
    <property type="term" value="F:thiosulfate-cyanide sulfurtransferase activity"/>
    <property type="evidence" value="ECO:0007669"/>
    <property type="project" value="TreeGrafter"/>
</dbReference>
<feature type="compositionally biased region" description="Polar residues" evidence="1">
    <location>
        <begin position="63"/>
        <end position="75"/>
    </location>
</feature>
<feature type="compositionally biased region" description="Low complexity" evidence="1">
    <location>
        <begin position="82"/>
        <end position="91"/>
    </location>
</feature>
<evidence type="ECO:0000313" key="3">
    <source>
        <dbReference type="EMBL" id="GBG29675.1"/>
    </source>
</evidence>
<accession>A0A2R5GGF3</accession>
<feature type="region of interest" description="Disordered" evidence="1">
    <location>
        <begin position="365"/>
        <end position="402"/>
    </location>
</feature>
<feature type="compositionally biased region" description="Acidic residues" evidence="1">
    <location>
        <begin position="33"/>
        <end position="44"/>
    </location>
</feature>
<sequence length="402" mass="43407">MPSEEDDDIVLTGDDLIGYVNKLKRYVRMLEESLADDDDDDEDHDGDKPQSPKSNAEIVASLSRGSNNHKGSSPRSSPPPLQQQQQQQQRQQQRRRQQTSGDKGADDGLPQSPTSSSVSQSLVRRASSARRAKSLRDCTVVIVGLGRIGARVAELLARAGIGRLALIDKGSVEPRHLESSPFGWDHVGLPKTQATRLLLHAINPGLRLLSEIVDVSANIRDSESAILRNADADLMIACLDSEPARRCINDLALELNVPFFNAQLNADVSAGVINLVRPGRTACLRCHAAKEMASSLQSRRTHGNSFAGLNHALRPAKLDIPGVPLFFAGLVAQNAIKFLRMDGIVLPTFKFKLGADTSITSSANVQSGKFSTNDNSTNPSKASSATETEASKEFKSFGAEPE</sequence>
<dbReference type="InterPro" id="IPR045886">
    <property type="entry name" value="ThiF/MoeB/HesA"/>
</dbReference>
<dbReference type="GO" id="GO:0005737">
    <property type="term" value="C:cytoplasm"/>
    <property type="evidence" value="ECO:0007669"/>
    <property type="project" value="TreeGrafter"/>
</dbReference>
<dbReference type="AlphaFoldDB" id="A0A2R5GGF3"/>
<feature type="domain" description="THIF-type NAD/FAD binding fold" evidence="2">
    <location>
        <begin position="129"/>
        <end position="342"/>
    </location>
</feature>
<dbReference type="InterPro" id="IPR035985">
    <property type="entry name" value="Ubiquitin-activating_enz"/>
</dbReference>
<dbReference type="InParanoid" id="A0A2R5GGF3"/>
<dbReference type="PANTHER" id="PTHR10953:SF102">
    <property type="entry name" value="ADENYLYLTRANSFERASE AND SULFURTRANSFERASE MOCS3"/>
    <property type="match status" value="1"/>
</dbReference>
<dbReference type="GO" id="GO:0008641">
    <property type="term" value="F:ubiquitin-like modifier activating enzyme activity"/>
    <property type="evidence" value="ECO:0007669"/>
    <property type="project" value="InterPro"/>
</dbReference>
<dbReference type="Gene3D" id="3.40.50.720">
    <property type="entry name" value="NAD(P)-binding Rossmann-like Domain"/>
    <property type="match status" value="1"/>
</dbReference>
<dbReference type="Proteomes" id="UP000241890">
    <property type="component" value="Unassembled WGS sequence"/>
</dbReference>
<proteinExistence type="predicted"/>
<evidence type="ECO:0000259" key="2">
    <source>
        <dbReference type="Pfam" id="PF00899"/>
    </source>
</evidence>
<evidence type="ECO:0000313" key="4">
    <source>
        <dbReference type="Proteomes" id="UP000241890"/>
    </source>
</evidence>
<evidence type="ECO:0000256" key="1">
    <source>
        <dbReference type="SAM" id="MobiDB-lite"/>
    </source>
</evidence>
<dbReference type="SUPFAM" id="SSF69572">
    <property type="entry name" value="Activating enzymes of the ubiquitin-like proteins"/>
    <property type="match status" value="1"/>
</dbReference>
<organism evidence="3 4">
    <name type="scientific">Hondaea fermentalgiana</name>
    <dbReference type="NCBI Taxonomy" id="2315210"/>
    <lineage>
        <taxon>Eukaryota</taxon>
        <taxon>Sar</taxon>
        <taxon>Stramenopiles</taxon>
        <taxon>Bigyra</taxon>
        <taxon>Labyrinthulomycetes</taxon>
        <taxon>Thraustochytrida</taxon>
        <taxon>Thraustochytriidae</taxon>
        <taxon>Hondaea</taxon>
    </lineage>
</organism>
<dbReference type="GO" id="GO:0016779">
    <property type="term" value="F:nucleotidyltransferase activity"/>
    <property type="evidence" value="ECO:0007669"/>
    <property type="project" value="TreeGrafter"/>
</dbReference>
<feature type="region of interest" description="Disordered" evidence="1">
    <location>
        <begin position="33"/>
        <end position="129"/>
    </location>
</feature>
<gene>
    <name evidence="3" type="ORF">FCC1311_058962</name>
</gene>
<comment type="caution">
    <text evidence="3">The sequence shown here is derived from an EMBL/GenBank/DDBJ whole genome shotgun (WGS) entry which is preliminary data.</text>
</comment>
<dbReference type="PANTHER" id="PTHR10953">
    <property type="entry name" value="UBIQUITIN-ACTIVATING ENZYME E1"/>
    <property type="match status" value="1"/>
</dbReference>